<feature type="domain" description="ABC transmembrane type-1" evidence="12">
    <location>
        <begin position="305"/>
        <end position="486"/>
    </location>
</feature>
<comment type="caution">
    <text evidence="13">The sequence shown here is derived from an EMBL/GenBank/DDBJ whole genome shotgun (WGS) entry which is preliminary data.</text>
</comment>
<dbReference type="PANTHER" id="PTHR42788:SF7">
    <property type="entry name" value="NITRATE ABC TRANSPORTER ATP-BINDING PROTEIN"/>
    <property type="match status" value="1"/>
</dbReference>
<evidence type="ECO:0000256" key="9">
    <source>
        <dbReference type="ARBA" id="ARBA00023136"/>
    </source>
</evidence>
<dbReference type="InterPro" id="IPR000515">
    <property type="entry name" value="MetI-like"/>
</dbReference>
<dbReference type="CDD" id="cd06261">
    <property type="entry name" value="TM_PBP2"/>
    <property type="match status" value="1"/>
</dbReference>
<dbReference type="PROSITE" id="PS50893">
    <property type="entry name" value="ABC_TRANSPORTER_2"/>
    <property type="match status" value="1"/>
</dbReference>
<dbReference type="GO" id="GO:0055085">
    <property type="term" value="P:transmembrane transport"/>
    <property type="evidence" value="ECO:0007669"/>
    <property type="project" value="InterPro"/>
</dbReference>
<evidence type="ECO:0000256" key="10">
    <source>
        <dbReference type="RuleBase" id="RU363032"/>
    </source>
</evidence>
<dbReference type="InterPro" id="IPR035906">
    <property type="entry name" value="MetI-like_sf"/>
</dbReference>
<sequence length="498" mass="54451">MQARHLPSTPEEHLELESPPTVIRLSGLGVQFDGREVLKGVDLEVRKGEFIAIIGPSGGGKSTLLRVIAGLQKAHQGRVEVAGQPAMVFQDYRLLPWRTVEQNIRLPIELTGRGKIETHLGMKPYLKLYPHQLSGGMKARVAIARALAQEAEVLLMDEPFAALDALVRERFNLELKQLHERTGKTILFVTHSIREAVYLADRVVVLTGGRIDTILETKDQGRITAFTDGLEAELRERLGVVDSTFIEPPPKPLRPPWEIFGVLGLGSLFFLIWSLLAARIPLFVPSPAQVGQAMAANFSLLLQSAWATLEVAFLGIAGSLLLGLPLGYAMGRSRALERLFSPFIVALQAVPTIIIAPLLVIWFGYGLSSKTITVILISIFPVLVSTMVGVREVDRVYREVFQTMGASAWGVFSKLEFPGALPVVLGGLRLTVSLALIGAVVAEFVFGGAGLGYLANSERLNFRYANAFAAVGVTVVLGIALYGLVAWLESYVLRYRRR</sequence>
<dbReference type="PANTHER" id="PTHR42788">
    <property type="entry name" value="TAURINE IMPORT ATP-BINDING PROTEIN-RELATED"/>
    <property type="match status" value="1"/>
</dbReference>
<dbReference type="GO" id="GO:0005524">
    <property type="term" value="F:ATP binding"/>
    <property type="evidence" value="ECO:0007669"/>
    <property type="project" value="UniProtKB-KW"/>
</dbReference>
<keyword evidence="7" id="KW-0067">ATP-binding</keyword>
<feature type="transmembrane region" description="Helical" evidence="10">
    <location>
        <begin position="304"/>
        <end position="327"/>
    </location>
</feature>
<evidence type="ECO:0000256" key="6">
    <source>
        <dbReference type="ARBA" id="ARBA00022741"/>
    </source>
</evidence>
<evidence type="ECO:0000256" key="1">
    <source>
        <dbReference type="ARBA" id="ARBA00004141"/>
    </source>
</evidence>
<keyword evidence="5 10" id="KW-0812">Transmembrane</keyword>
<dbReference type="AlphaFoldDB" id="A0A7C3DP62"/>
<dbReference type="SUPFAM" id="SSF52540">
    <property type="entry name" value="P-loop containing nucleoside triphosphate hydrolases"/>
    <property type="match status" value="1"/>
</dbReference>
<keyword evidence="4" id="KW-1003">Cell membrane</keyword>
<feature type="transmembrane region" description="Helical" evidence="10">
    <location>
        <begin position="467"/>
        <end position="488"/>
    </location>
</feature>
<dbReference type="SMART" id="SM00382">
    <property type="entry name" value="AAA"/>
    <property type="match status" value="1"/>
</dbReference>
<evidence type="ECO:0000256" key="8">
    <source>
        <dbReference type="ARBA" id="ARBA00022989"/>
    </source>
</evidence>
<accession>A0A7C3DP62</accession>
<dbReference type="InterPro" id="IPR027417">
    <property type="entry name" value="P-loop_NTPase"/>
</dbReference>
<dbReference type="GO" id="GO:0005886">
    <property type="term" value="C:plasma membrane"/>
    <property type="evidence" value="ECO:0007669"/>
    <property type="project" value="UniProtKB-SubCell"/>
</dbReference>
<feature type="transmembrane region" description="Helical" evidence="10">
    <location>
        <begin position="434"/>
        <end position="455"/>
    </location>
</feature>
<dbReference type="RefSeq" id="WP_297561835.1">
    <property type="nucleotide sequence ID" value="NZ_JBKBUW010000003.1"/>
</dbReference>
<dbReference type="Gene3D" id="1.10.3720.10">
    <property type="entry name" value="MetI-like"/>
    <property type="match status" value="1"/>
</dbReference>
<dbReference type="Pfam" id="PF00528">
    <property type="entry name" value="BPD_transp_1"/>
    <property type="match status" value="1"/>
</dbReference>
<reference evidence="13" key="1">
    <citation type="journal article" date="2020" name="mSystems">
        <title>Genome- and Community-Level Interaction Insights into Carbon Utilization and Element Cycling Functions of Hydrothermarchaeota in Hydrothermal Sediment.</title>
        <authorList>
            <person name="Zhou Z."/>
            <person name="Liu Y."/>
            <person name="Xu W."/>
            <person name="Pan J."/>
            <person name="Luo Z.H."/>
            <person name="Li M."/>
        </authorList>
    </citation>
    <scope>NUCLEOTIDE SEQUENCE [LARGE SCALE GENOMIC DNA]</scope>
    <source>
        <strain evidence="13">SpSt-524</strain>
    </source>
</reference>
<dbReference type="GO" id="GO:0016887">
    <property type="term" value="F:ATP hydrolysis activity"/>
    <property type="evidence" value="ECO:0007669"/>
    <property type="project" value="InterPro"/>
</dbReference>
<evidence type="ECO:0000256" key="4">
    <source>
        <dbReference type="ARBA" id="ARBA00022475"/>
    </source>
</evidence>
<feature type="transmembrane region" description="Helical" evidence="10">
    <location>
        <begin position="339"/>
        <end position="365"/>
    </location>
</feature>
<evidence type="ECO:0000256" key="2">
    <source>
        <dbReference type="ARBA" id="ARBA00004202"/>
    </source>
</evidence>
<protein>
    <submittedName>
        <fullName evidence="13">ABC transporter permease subunit</fullName>
    </submittedName>
</protein>
<feature type="transmembrane region" description="Helical" evidence="10">
    <location>
        <begin position="259"/>
        <end position="284"/>
    </location>
</feature>
<evidence type="ECO:0000256" key="7">
    <source>
        <dbReference type="ARBA" id="ARBA00022840"/>
    </source>
</evidence>
<dbReference type="PROSITE" id="PS50928">
    <property type="entry name" value="ABC_TM1"/>
    <property type="match status" value="1"/>
</dbReference>
<dbReference type="Pfam" id="PF00005">
    <property type="entry name" value="ABC_tran"/>
    <property type="match status" value="1"/>
</dbReference>
<feature type="domain" description="ABC transporter" evidence="11">
    <location>
        <begin position="23"/>
        <end position="233"/>
    </location>
</feature>
<evidence type="ECO:0000259" key="12">
    <source>
        <dbReference type="PROSITE" id="PS50928"/>
    </source>
</evidence>
<name>A0A7C3DP62_MEIRU</name>
<evidence type="ECO:0000256" key="5">
    <source>
        <dbReference type="ARBA" id="ARBA00022692"/>
    </source>
</evidence>
<evidence type="ECO:0000313" key="13">
    <source>
        <dbReference type="EMBL" id="HFG19472.1"/>
    </source>
</evidence>
<dbReference type="InterPro" id="IPR050166">
    <property type="entry name" value="ABC_transporter_ATP-bind"/>
</dbReference>
<gene>
    <name evidence="13" type="ORF">ENS82_01965</name>
</gene>
<dbReference type="EMBL" id="DSWI01000008">
    <property type="protein sequence ID" value="HFG19472.1"/>
    <property type="molecule type" value="Genomic_DNA"/>
</dbReference>
<proteinExistence type="inferred from homology"/>
<feature type="transmembrane region" description="Helical" evidence="10">
    <location>
        <begin position="371"/>
        <end position="390"/>
    </location>
</feature>
<dbReference type="SUPFAM" id="SSF161098">
    <property type="entry name" value="MetI-like"/>
    <property type="match status" value="1"/>
</dbReference>
<keyword evidence="8 10" id="KW-1133">Transmembrane helix</keyword>
<keyword evidence="9 10" id="KW-0472">Membrane</keyword>
<evidence type="ECO:0000256" key="3">
    <source>
        <dbReference type="ARBA" id="ARBA00022448"/>
    </source>
</evidence>
<dbReference type="Gene3D" id="3.40.50.300">
    <property type="entry name" value="P-loop containing nucleotide triphosphate hydrolases"/>
    <property type="match status" value="1"/>
</dbReference>
<dbReference type="InterPro" id="IPR017871">
    <property type="entry name" value="ABC_transporter-like_CS"/>
</dbReference>
<keyword evidence="3 10" id="KW-0813">Transport</keyword>
<keyword evidence="6" id="KW-0547">Nucleotide-binding</keyword>
<evidence type="ECO:0000259" key="11">
    <source>
        <dbReference type="PROSITE" id="PS50893"/>
    </source>
</evidence>
<comment type="similarity">
    <text evidence="10">Belongs to the binding-protein-dependent transport system permease family.</text>
</comment>
<comment type="subcellular location">
    <subcellularLocation>
        <location evidence="10">Cell membrane</location>
        <topology evidence="10">Multi-pass membrane protein</topology>
    </subcellularLocation>
    <subcellularLocation>
        <location evidence="2">Cell membrane</location>
        <topology evidence="2">Peripheral membrane protein</topology>
    </subcellularLocation>
    <subcellularLocation>
        <location evidence="1">Membrane</location>
        <topology evidence="1">Multi-pass membrane protein</topology>
    </subcellularLocation>
</comment>
<dbReference type="PROSITE" id="PS00211">
    <property type="entry name" value="ABC_TRANSPORTER_1"/>
    <property type="match status" value="1"/>
</dbReference>
<dbReference type="InterPro" id="IPR003593">
    <property type="entry name" value="AAA+_ATPase"/>
</dbReference>
<organism evidence="13">
    <name type="scientific">Meiothermus ruber</name>
    <dbReference type="NCBI Taxonomy" id="277"/>
    <lineage>
        <taxon>Bacteria</taxon>
        <taxon>Thermotogati</taxon>
        <taxon>Deinococcota</taxon>
        <taxon>Deinococci</taxon>
        <taxon>Thermales</taxon>
        <taxon>Thermaceae</taxon>
        <taxon>Meiothermus</taxon>
    </lineage>
</organism>
<dbReference type="InterPro" id="IPR003439">
    <property type="entry name" value="ABC_transporter-like_ATP-bd"/>
</dbReference>